<proteinExistence type="predicted"/>
<organism evidence="2 3">
    <name type="scientific">Lutibacter holmesii</name>
    <dbReference type="NCBI Taxonomy" id="1137985"/>
    <lineage>
        <taxon>Bacteria</taxon>
        <taxon>Pseudomonadati</taxon>
        <taxon>Bacteroidota</taxon>
        <taxon>Flavobacteriia</taxon>
        <taxon>Flavobacteriales</taxon>
        <taxon>Flavobacteriaceae</taxon>
        <taxon>Lutibacter</taxon>
    </lineage>
</organism>
<name>A0ABW3WIV4_9FLAO</name>
<dbReference type="Proteomes" id="UP001597241">
    <property type="component" value="Unassembled WGS sequence"/>
</dbReference>
<comment type="caution">
    <text evidence="2">The sequence shown here is derived from an EMBL/GenBank/DDBJ whole genome shotgun (WGS) entry which is preliminary data.</text>
</comment>
<keyword evidence="1" id="KW-0175">Coiled coil</keyword>
<keyword evidence="3" id="KW-1185">Reference proteome</keyword>
<evidence type="ECO:0000313" key="3">
    <source>
        <dbReference type="Proteomes" id="UP001597241"/>
    </source>
</evidence>
<feature type="coiled-coil region" evidence="1">
    <location>
        <begin position="2"/>
        <end position="29"/>
    </location>
</feature>
<evidence type="ECO:0000313" key="2">
    <source>
        <dbReference type="EMBL" id="MFD1292340.1"/>
    </source>
</evidence>
<protein>
    <submittedName>
        <fullName evidence="2">RteC domain-containing protein</fullName>
    </submittedName>
</protein>
<dbReference type="Pfam" id="PF09357">
    <property type="entry name" value="RteC"/>
    <property type="match status" value="1"/>
</dbReference>
<accession>A0ABW3WIV4</accession>
<gene>
    <name evidence="2" type="ORF">ACFQ5N_00715</name>
</gene>
<dbReference type="InterPro" id="IPR018534">
    <property type="entry name" value="Tet_reg_excision_RteC"/>
</dbReference>
<reference evidence="3" key="1">
    <citation type="journal article" date="2019" name="Int. J. Syst. Evol. Microbiol.">
        <title>The Global Catalogue of Microorganisms (GCM) 10K type strain sequencing project: providing services to taxonomists for standard genome sequencing and annotation.</title>
        <authorList>
            <consortium name="The Broad Institute Genomics Platform"/>
            <consortium name="The Broad Institute Genome Sequencing Center for Infectious Disease"/>
            <person name="Wu L."/>
            <person name="Ma J."/>
        </authorList>
    </citation>
    <scope>NUCLEOTIDE SEQUENCE [LARGE SCALE GENOMIC DNA]</scope>
    <source>
        <strain evidence="3">CCUG 62221</strain>
    </source>
</reference>
<sequence length="280" mass="33051">MKKGYAKIINHLENDLEKIELENSNNIDTFESCTKLTQSYLNQLRNIVISEEFACSQDEITFFKKVKPYALSKFIYYAKLFQIESKRPKGGIDIQRKYFDEEIQEIQEFFNKNHNFYQYFRGEESYFDAQYFLRENKSIRIQFDWSGSFIDDEFSTSLDSTFAKFIGYESVINYCQNEIEVLLLKNNLEPGLTIVNSKLKWTATKIALIELIYALDSLKVFNNGDADIKQIAATFETVFNIDLGDFYRAFLEIKERRKNNTKFLDSLKSALLKRILKFNQ</sequence>
<dbReference type="RefSeq" id="WP_386806895.1">
    <property type="nucleotide sequence ID" value="NZ_JBHTMV010000001.1"/>
</dbReference>
<dbReference type="EMBL" id="JBHTMV010000001">
    <property type="protein sequence ID" value="MFD1292340.1"/>
    <property type="molecule type" value="Genomic_DNA"/>
</dbReference>
<evidence type="ECO:0000256" key="1">
    <source>
        <dbReference type="SAM" id="Coils"/>
    </source>
</evidence>